<dbReference type="PRINTS" id="PR00412">
    <property type="entry name" value="EPOXHYDRLASE"/>
</dbReference>
<sequence>MIDQDEFEPLPPRRPLLRRKRVLIPLGLVVALVLLFLMLRTPDTDRDEMIAKYGGETSEFAAGPAGQRIHYRDQGPRDAPVVVLLHGSNSSLHTWEPLVQRLGDRYRIVTLDLPGHGLTGGTPDRDYSADGMIAAVDVIAAKLGLDRFTLGGNSMGGWVAWRYALAEPARVDALLLLDAAGMPPRKGDKPPPSNIGFRILKYPAGRWLAGQITPRALVESSLRGSVERQDIVDDAMVDRYWQLLRFPGNREATSLRATLDREPAMADRIGAIKVPTLILFGKKDRLINPSAAQTFHERIAGSEVVLLDDIGHLPMEEAPDATANAIADFLRRRLAAPNAVASPVPDPETR</sequence>
<dbReference type="RefSeq" id="WP_054587056.1">
    <property type="nucleotide sequence ID" value="NZ_CP012700.1"/>
</dbReference>
<dbReference type="SUPFAM" id="SSF53474">
    <property type="entry name" value="alpha/beta-Hydrolases"/>
    <property type="match status" value="1"/>
</dbReference>
<dbReference type="InterPro" id="IPR000073">
    <property type="entry name" value="AB_hydrolase_1"/>
</dbReference>
<dbReference type="EMBL" id="CP012700">
    <property type="protein sequence ID" value="ALH79622.1"/>
    <property type="molecule type" value="Genomic_DNA"/>
</dbReference>
<proteinExistence type="predicted"/>
<dbReference type="InterPro" id="IPR029058">
    <property type="entry name" value="AB_hydrolase_fold"/>
</dbReference>
<dbReference type="GO" id="GO:0016787">
    <property type="term" value="F:hydrolase activity"/>
    <property type="evidence" value="ECO:0007669"/>
    <property type="project" value="UniProtKB-KW"/>
</dbReference>
<dbReference type="AlphaFoldDB" id="A0A0N9UVE1"/>
<accession>A0A0N9UVE1</accession>
<dbReference type="InterPro" id="IPR000639">
    <property type="entry name" value="Epox_hydrolase-like"/>
</dbReference>
<dbReference type="Gene3D" id="3.40.50.1820">
    <property type="entry name" value="alpha/beta hydrolase"/>
    <property type="match status" value="1"/>
</dbReference>
<organism evidence="3 4">
    <name type="scientific">Sphingopyxis macrogoltabida</name>
    <name type="common">Sphingomonas macrogoltabidus</name>
    <dbReference type="NCBI Taxonomy" id="33050"/>
    <lineage>
        <taxon>Bacteria</taxon>
        <taxon>Pseudomonadati</taxon>
        <taxon>Pseudomonadota</taxon>
        <taxon>Alphaproteobacteria</taxon>
        <taxon>Sphingomonadales</taxon>
        <taxon>Sphingomonadaceae</taxon>
        <taxon>Sphingopyxis</taxon>
    </lineage>
</organism>
<dbReference type="OrthoDB" id="9804723at2"/>
<protein>
    <submittedName>
        <fullName evidence="3">Alpha/beta hydrolase</fullName>
    </submittedName>
</protein>
<dbReference type="GO" id="GO:0016020">
    <property type="term" value="C:membrane"/>
    <property type="evidence" value="ECO:0007669"/>
    <property type="project" value="TreeGrafter"/>
</dbReference>
<feature type="transmembrane region" description="Helical" evidence="1">
    <location>
        <begin position="22"/>
        <end position="39"/>
    </location>
</feature>
<keyword evidence="1" id="KW-0472">Membrane</keyword>
<keyword evidence="1" id="KW-0812">Transmembrane</keyword>
<feature type="domain" description="AB hydrolase-1" evidence="2">
    <location>
        <begin position="80"/>
        <end position="319"/>
    </location>
</feature>
<name>A0A0N9UVE1_SPHMC</name>
<dbReference type="InterPro" id="IPR050266">
    <property type="entry name" value="AB_hydrolase_sf"/>
</dbReference>
<gene>
    <name evidence="3" type="ORF">AN936_04335</name>
</gene>
<dbReference type="KEGG" id="smag:AN936_04335"/>
<evidence type="ECO:0000256" key="1">
    <source>
        <dbReference type="SAM" id="Phobius"/>
    </source>
</evidence>
<dbReference type="PANTHER" id="PTHR43798:SF33">
    <property type="entry name" value="HYDROLASE, PUTATIVE (AFU_ORTHOLOGUE AFUA_2G14860)-RELATED"/>
    <property type="match status" value="1"/>
</dbReference>
<dbReference type="PANTHER" id="PTHR43798">
    <property type="entry name" value="MONOACYLGLYCEROL LIPASE"/>
    <property type="match status" value="1"/>
</dbReference>
<evidence type="ECO:0000259" key="2">
    <source>
        <dbReference type="Pfam" id="PF00561"/>
    </source>
</evidence>
<dbReference type="Pfam" id="PF00561">
    <property type="entry name" value="Abhydrolase_1"/>
    <property type="match status" value="1"/>
</dbReference>
<dbReference type="Proteomes" id="UP000058074">
    <property type="component" value="Chromosome"/>
</dbReference>
<dbReference type="PRINTS" id="PR00111">
    <property type="entry name" value="ABHYDROLASE"/>
</dbReference>
<evidence type="ECO:0000313" key="3">
    <source>
        <dbReference type="EMBL" id="ALH79622.1"/>
    </source>
</evidence>
<evidence type="ECO:0000313" key="4">
    <source>
        <dbReference type="Proteomes" id="UP000058074"/>
    </source>
</evidence>
<keyword evidence="1" id="KW-1133">Transmembrane helix</keyword>
<reference evidence="3 4" key="1">
    <citation type="journal article" date="2015" name="Genome Announc.">
        <title>Complete Genome Sequence of Polypropylene Glycol- and Polyethylene Glycol-Degrading Sphingopyxis macrogoltabida Strain EY-1.</title>
        <authorList>
            <person name="Ohtsubo Y."/>
            <person name="Nagata Y."/>
            <person name="Numata M."/>
            <person name="Tsuchikane K."/>
            <person name="Hosoyama A."/>
            <person name="Yamazoe A."/>
            <person name="Tsuda M."/>
            <person name="Fujita N."/>
            <person name="Kawai F."/>
        </authorList>
    </citation>
    <scope>NUCLEOTIDE SEQUENCE [LARGE SCALE GENOMIC DNA]</scope>
    <source>
        <strain evidence="3 4">EY-1</strain>
    </source>
</reference>
<keyword evidence="3" id="KW-0378">Hydrolase</keyword>